<feature type="region of interest" description="Disordered" evidence="2">
    <location>
        <begin position="1"/>
        <end position="21"/>
    </location>
</feature>
<evidence type="ECO:0000259" key="3">
    <source>
        <dbReference type="PROSITE" id="PS50103"/>
    </source>
</evidence>
<dbReference type="RefSeq" id="XP_002503321.1">
    <property type="nucleotide sequence ID" value="XM_002503275.1"/>
</dbReference>
<dbReference type="InParanoid" id="C1E8W4"/>
<dbReference type="GO" id="GO:0008270">
    <property type="term" value="F:zinc ion binding"/>
    <property type="evidence" value="ECO:0007669"/>
    <property type="project" value="UniProtKB-KW"/>
</dbReference>
<gene>
    <name evidence="4" type="ORF">MICPUN_59514</name>
</gene>
<keyword evidence="1" id="KW-0479">Metal-binding</keyword>
<name>C1E8W4_MICCC</name>
<dbReference type="InterPro" id="IPR000571">
    <property type="entry name" value="Znf_CCCH"/>
</dbReference>
<feature type="domain" description="C3H1-type" evidence="3">
    <location>
        <begin position="175"/>
        <end position="203"/>
    </location>
</feature>
<evidence type="ECO:0000256" key="2">
    <source>
        <dbReference type="SAM" id="MobiDB-lite"/>
    </source>
</evidence>
<keyword evidence="1" id="KW-0862">Zinc</keyword>
<evidence type="ECO:0000256" key="1">
    <source>
        <dbReference type="PROSITE-ProRule" id="PRU00723"/>
    </source>
</evidence>
<dbReference type="Proteomes" id="UP000002009">
    <property type="component" value="Chromosome 6"/>
</dbReference>
<proteinExistence type="predicted"/>
<dbReference type="PANTHER" id="PTHR39444">
    <property type="entry name" value="SITE-SPECIFIC DNA-METHYLTRANSFERASE (ADENINE-SPECIFIC)"/>
    <property type="match status" value="1"/>
</dbReference>
<dbReference type="PANTHER" id="PTHR39444:SF3">
    <property type="entry name" value="SITE-SPECIFIC DNA-METHYLTRANSFERASE (ADENINE-SPECIFIC)"/>
    <property type="match status" value="1"/>
</dbReference>
<evidence type="ECO:0000313" key="5">
    <source>
        <dbReference type="Proteomes" id="UP000002009"/>
    </source>
</evidence>
<keyword evidence="1" id="KW-0863">Zinc-finger</keyword>
<evidence type="ECO:0000313" key="4">
    <source>
        <dbReference type="EMBL" id="ACO64579.1"/>
    </source>
</evidence>
<dbReference type="OMA" id="YVHRKAW"/>
<reference evidence="4 5" key="1">
    <citation type="journal article" date="2009" name="Science">
        <title>Green evolution and dynamic adaptations revealed by genomes of the marine picoeukaryotes Micromonas.</title>
        <authorList>
            <person name="Worden A.Z."/>
            <person name="Lee J.H."/>
            <person name="Mock T."/>
            <person name="Rouze P."/>
            <person name="Simmons M.P."/>
            <person name="Aerts A.L."/>
            <person name="Allen A.E."/>
            <person name="Cuvelier M.L."/>
            <person name="Derelle E."/>
            <person name="Everett M.V."/>
            <person name="Foulon E."/>
            <person name="Grimwood J."/>
            <person name="Gundlach H."/>
            <person name="Henrissat B."/>
            <person name="Napoli C."/>
            <person name="McDonald S.M."/>
            <person name="Parker M.S."/>
            <person name="Rombauts S."/>
            <person name="Salamov A."/>
            <person name="Von Dassow P."/>
            <person name="Badger J.H."/>
            <person name="Coutinho P.M."/>
            <person name="Demir E."/>
            <person name="Dubchak I."/>
            <person name="Gentemann C."/>
            <person name="Eikrem W."/>
            <person name="Gready J.E."/>
            <person name="John U."/>
            <person name="Lanier W."/>
            <person name="Lindquist E.A."/>
            <person name="Lucas S."/>
            <person name="Mayer K.F."/>
            <person name="Moreau H."/>
            <person name="Not F."/>
            <person name="Otillar R."/>
            <person name="Panaud O."/>
            <person name="Pangilinan J."/>
            <person name="Paulsen I."/>
            <person name="Piegu B."/>
            <person name="Poliakov A."/>
            <person name="Robbens S."/>
            <person name="Schmutz J."/>
            <person name="Toulza E."/>
            <person name="Wyss T."/>
            <person name="Zelensky A."/>
            <person name="Zhou K."/>
            <person name="Armbrust E.V."/>
            <person name="Bhattacharya D."/>
            <person name="Goodenough U.W."/>
            <person name="Van de Peer Y."/>
            <person name="Grigoriev I.V."/>
        </authorList>
    </citation>
    <scope>NUCLEOTIDE SEQUENCE [LARGE SCALE GENOMIC DNA]</scope>
    <source>
        <strain evidence="5">RCC299 / NOUM17</strain>
    </source>
</reference>
<feature type="zinc finger region" description="C3H1-type" evidence="1">
    <location>
        <begin position="175"/>
        <end position="203"/>
    </location>
</feature>
<protein>
    <recommendedName>
        <fullName evidence="3">C3H1-type domain-containing protein</fullName>
    </recommendedName>
</protein>
<keyword evidence="5" id="KW-1185">Reference proteome</keyword>
<sequence length="296" mass="32150">MPTGSKRKAPSAPRDPADDCETPDVAYAHIAPLLRKLAQRLGKPPGALRIWDPYYCAGGVKARLGALGFGDVVNDPDADFYDVVDGSRPPPPHDICVTNPPFSGNHARRLFEYLNSRGERGEGKGTTKGGPVARFVVLAPEYVHRKAWFEAPRGTFFMVPSRRYSFVAASGGRRENTAVDCRHWRRERSCPRGETCPFVHVGPGIDPEGERVAEEARRARANAGFSGGGGGGDGGRVTVAPFDCYWHCHLGEFTRSVAAAWRQKHGRRGRVGVRMVDGVEGLPPPPDKSAKRARGG</sequence>
<dbReference type="PROSITE" id="PS50103">
    <property type="entry name" value="ZF_C3H1"/>
    <property type="match status" value="1"/>
</dbReference>
<dbReference type="OrthoDB" id="203687at2759"/>
<dbReference type="GeneID" id="8244608"/>
<organism evidence="4 5">
    <name type="scientific">Micromonas commoda (strain RCC299 / NOUM17 / CCMP2709)</name>
    <name type="common">Picoplanktonic green alga</name>
    <dbReference type="NCBI Taxonomy" id="296587"/>
    <lineage>
        <taxon>Eukaryota</taxon>
        <taxon>Viridiplantae</taxon>
        <taxon>Chlorophyta</taxon>
        <taxon>Mamiellophyceae</taxon>
        <taxon>Mamiellales</taxon>
        <taxon>Mamiellaceae</taxon>
        <taxon>Micromonas</taxon>
    </lineage>
</organism>
<dbReference type="KEGG" id="mis:MICPUN_59514"/>
<dbReference type="Pfam" id="PF00642">
    <property type="entry name" value="zf-CCCH"/>
    <property type="match status" value="1"/>
</dbReference>
<dbReference type="AlphaFoldDB" id="C1E8W4"/>
<accession>C1E8W4</accession>
<feature type="region of interest" description="Disordered" evidence="2">
    <location>
        <begin position="276"/>
        <end position="296"/>
    </location>
</feature>
<dbReference type="EMBL" id="CP001327">
    <property type="protein sequence ID" value="ACO64579.1"/>
    <property type="molecule type" value="Genomic_DNA"/>
</dbReference>